<accession>A0A3R7C6F6</accession>
<protein>
    <submittedName>
        <fullName evidence="1">Uncharacterized protein</fullName>
    </submittedName>
</protein>
<evidence type="ECO:0000313" key="1">
    <source>
        <dbReference type="EMBL" id="KAG5445623.1"/>
    </source>
</evidence>
<dbReference type="AlphaFoldDB" id="A0A3R7C6F6"/>
<dbReference type="EMBL" id="NIRI02000056">
    <property type="protein sequence ID" value="KAG5445623.1"/>
    <property type="molecule type" value="Genomic_DNA"/>
</dbReference>
<organism evidence="1 2">
    <name type="scientific">Clonorchis sinensis</name>
    <name type="common">Chinese liver fluke</name>
    <dbReference type="NCBI Taxonomy" id="79923"/>
    <lineage>
        <taxon>Eukaryota</taxon>
        <taxon>Metazoa</taxon>
        <taxon>Spiralia</taxon>
        <taxon>Lophotrochozoa</taxon>
        <taxon>Platyhelminthes</taxon>
        <taxon>Trematoda</taxon>
        <taxon>Digenea</taxon>
        <taxon>Opisthorchiida</taxon>
        <taxon>Opisthorchiata</taxon>
        <taxon>Opisthorchiidae</taxon>
        <taxon>Clonorchis</taxon>
    </lineage>
</organism>
<sequence length="63" mass="6671">MLLSGSFDDGVFSDCMSRSIAFHFLGAKCTPKGRDDFSDGPSGQEGTVKSRKGLVAGVLSNWV</sequence>
<gene>
    <name evidence="1" type="ORF">CSKR_105981</name>
</gene>
<name>A0A3R7C6F6_CLOSI</name>
<reference evidence="1 2" key="2">
    <citation type="journal article" date="2021" name="Genomics">
        <title>High-quality reference genome for Clonorchis sinensis.</title>
        <authorList>
            <person name="Young N.D."/>
            <person name="Stroehlein A.J."/>
            <person name="Kinkar L."/>
            <person name="Wang T."/>
            <person name="Sohn W.M."/>
            <person name="Chang B.C.H."/>
            <person name="Kaur P."/>
            <person name="Weisz D."/>
            <person name="Dudchenko O."/>
            <person name="Aiden E.L."/>
            <person name="Korhonen P.K."/>
            <person name="Gasser R.B."/>
        </authorList>
    </citation>
    <scope>NUCLEOTIDE SEQUENCE [LARGE SCALE GENOMIC DNA]</scope>
    <source>
        <strain evidence="1">Cs-k2</strain>
    </source>
</reference>
<dbReference type="Proteomes" id="UP000286415">
    <property type="component" value="Unassembled WGS sequence"/>
</dbReference>
<reference evidence="1 2" key="1">
    <citation type="journal article" date="2018" name="Biotechnol. Adv.">
        <title>Improved genomic resources and new bioinformatic workflow for the carcinogenic parasite Clonorchis sinensis: Biotechnological implications.</title>
        <authorList>
            <person name="Wang D."/>
            <person name="Korhonen P.K."/>
            <person name="Gasser R.B."/>
            <person name="Young N.D."/>
        </authorList>
    </citation>
    <scope>NUCLEOTIDE SEQUENCE [LARGE SCALE GENOMIC DNA]</scope>
    <source>
        <strain evidence="1">Cs-k2</strain>
    </source>
</reference>
<keyword evidence="2" id="KW-1185">Reference proteome</keyword>
<proteinExistence type="predicted"/>
<comment type="caution">
    <text evidence="1">The sequence shown here is derived from an EMBL/GenBank/DDBJ whole genome shotgun (WGS) entry which is preliminary data.</text>
</comment>
<dbReference type="InParanoid" id="A0A3R7C6F6"/>
<evidence type="ECO:0000313" key="2">
    <source>
        <dbReference type="Proteomes" id="UP000286415"/>
    </source>
</evidence>